<sequence length="155" mass="16999">MNKVMSVTEKRRLSEFAHALVTRARSQPQGETSSELPPLTFTGGVSTMDSLLLHLTEQRNYLLKFSAQVSAQITTLSATIDRLSSEIAKIGGEVDGLRRERETLQQAVEDAKQEMNDVAEAVVAGVTQQFEQQMKVFEPLARSSSPSTAQETSGQ</sequence>
<gene>
    <name evidence="2" type="ORF">FM996_10810</name>
</gene>
<evidence type="ECO:0000313" key="3">
    <source>
        <dbReference type="Proteomes" id="UP000316781"/>
    </source>
</evidence>
<name>A0A549SUQ6_METSR</name>
<evidence type="ECO:0000256" key="1">
    <source>
        <dbReference type="SAM" id="Coils"/>
    </source>
</evidence>
<dbReference type="Gene3D" id="1.20.1170.10">
    <property type="match status" value="1"/>
</dbReference>
<accession>A0A549SUQ6</accession>
<dbReference type="AlphaFoldDB" id="A0A549SUQ6"/>
<feature type="coiled-coil region" evidence="1">
    <location>
        <begin position="80"/>
        <end position="121"/>
    </location>
</feature>
<reference evidence="2 3" key="1">
    <citation type="submission" date="2019-07" db="EMBL/GenBank/DDBJ databases">
        <title>Ln-dependent methylotrophs.</title>
        <authorList>
            <person name="Tani A."/>
        </authorList>
    </citation>
    <scope>NUCLEOTIDE SEQUENCE [LARGE SCALE GENOMIC DNA]</scope>
    <source>
        <strain evidence="2 3">SM89A</strain>
    </source>
</reference>
<dbReference type="RefSeq" id="WP_142863013.1">
    <property type="nucleotide sequence ID" value="NZ_VJMF01000042.1"/>
</dbReference>
<proteinExistence type="predicted"/>
<protein>
    <submittedName>
        <fullName evidence="2">Uncharacterized protein</fullName>
    </submittedName>
</protein>
<dbReference type="Proteomes" id="UP000316781">
    <property type="component" value="Unassembled WGS sequence"/>
</dbReference>
<evidence type="ECO:0000313" key="2">
    <source>
        <dbReference type="EMBL" id="TRL33362.1"/>
    </source>
</evidence>
<organism evidence="2 3">
    <name type="scientific">Methylosinus sporium</name>
    <dbReference type="NCBI Taxonomy" id="428"/>
    <lineage>
        <taxon>Bacteria</taxon>
        <taxon>Pseudomonadati</taxon>
        <taxon>Pseudomonadota</taxon>
        <taxon>Alphaproteobacteria</taxon>
        <taxon>Hyphomicrobiales</taxon>
        <taxon>Methylocystaceae</taxon>
        <taxon>Methylosinus</taxon>
    </lineage>
</organism>
<comment type="caution">
    <text evidence="2">The sequence shown here is derived from an EMBL/GenBank/DDBJ whole genome shotgun (WGS) entry which is preliminary data.</text>
</comment>
<dbReference type="EMBL" id="VJMF01000042">
    <property type="protein sequence ID" value="TRL33362.1"/>
    <property type="molecule type" value="Genomic_DNA"/>
</dbReference>
<keyword evidence="1" id="KW-0175">Coiled coil</keyword>